<feature type="transmembrane region" description="Helical" evidence="1">
    <location>
        <begin position="170"/>
        <end position="192"/>
    </location>
</feature>
<evidence type="ECO:0000259" key="2">
    <source>
        <dbReference type="Pfam" id="PF02517"/>
    </source>
</evidence>
<feature type="transmembrane region" description="Helical" evidence="1">
    <location>
        <begin position="231"/>
        <end position="251"/>
    </location>
</feature>
<reference evidence="4" key="1">
    <citation type="submission" date="2016-10" db="EMBL/GenBank/DDBJ databases">
        <authorList>
            <person name="Varghese N."/>
            <person name="Submissions S."/>
        </authorList>
    </citation>
    <scope>NUCLEOTIDE SEQUENCE [LARGE SCALE GENOMIC DNA]</scope>
    <source>
        <strain evidence="4">IBRC-M 10043</strain>
    </source>
</reference>
<evidence type="ECO:0000313" key="4">
    <source>
        <dbReference type="Proteomes" id="UP000198775"/>
    </source>
</evidence>
<dbReference type="GO" id="GO:0080120">
    <property type="term" value="P:CAAX-box protein maturation"/>
    <property type="evidence" value="ECO:0007669"/>
    <property type="project" value="UniProtKB-ARBA"/>
</dbReference>
<organism evidence="3 4">
    <name type="scientific">Halorientalis persicus</name>
    <dbReference type="NCBI Taxonomy" id="1367881"/>
    <lineage>
        <taxon>Archaea</taxon>
        <taxon>Methanobacteriati</taxon>
        <taxon>Methanobacteriota</taxon>
        <taxon>Stenosarchaea group</taxon>
        <taxon>Halobacteria</taxon>
        <taxon>Halobacteriales</taxon>
        <taxon>Haloarculaceae</taxon>
        <taxon>Halorientalis</taxon>
    </lineage>
</organism>
<dbReference type="Pfam" id="PF02517">
    <property type="entry name" value="Rce1-like"/>
    <property type="match status" value="1"/>
</dbReference>
<keyword evidence="1" id="KW-0812">Transmembrane</keyword>
<dbReference type="AlphaFoldDB" id="A0A1H8ICH5"/>
<sequence>MDVSTALPWRRLGLLTAGLGLTIGGIVLGLAVLFTLMAVLIFGLGLELSSQSLLILNLIAVQGVGFPVAGYAYLRYRGRRVREFVPTTVPSLGQIGVIVAGWIGALVLVSIAGVIIQITGTTAAENQAGQVVTENPEFVPYLLPFVFLLNGPGEEFLFRGVIQGRFREEFGPAAAIVLATLMFAPIHVVSFVGATPQAALVTISILTVPSLIFGAVYEITDNFTVPALVHGLYNATLFGGIYLSSLVGTAGW</sequence>
<accession>A0A1H8ICH5</accession>
<evidence type="ECO:0000313" key="3">
    <source>
        <dbReference type="EMBL" id="SEN65806.1"/>
    </source>
</evidence>
<feature type="transmembrane region" description="Helical" evidence="1">
    <location>
        <begin position="198"/>
        <end position="219"/>
    </location>
</feature>
<dbReference type="Proteomes" id="UP000198775">
    <property type="component" value="Unassembled WGS sequence"/>
</dbReference>
<dbReference type="EMBL" id="FOCX01000004">
    <property type="protein sequence ID" value="SEN65806.1"/>
    <property type="molecule type" value="Genomic_DNA"/>
</dbReference>
<keyword evidence="1" id="KW-1133">Transmembrane helix</keyword>
<feature type="transmembrane region" description="Helical" evidence="1">
    <location>
        <begin position="12"/>
        <end position="42"/>
    </location>
</feature>
<name>A0A1H8ICH5_9EURY</name>
<feature type="transmembrane region" description="Helical" evidence="1">
    <location>
        <begin position="95"/>
        <end position="118"/>
    </location>
</feature>
<dbReference type="RefSeq" id="WP_092658588.1">
    <property type="nucleotide sequence ID" value="NZ_FOCX01000004.1"/>
</dbReference>
<dbReference type="InterPro" id="IPR052710">
    <property type="entry name" value="CAAX_protease"/>
</dbReference>
<proteinExistence type="predicted"/>
<protein>
    <recommendedName>
        <fullName evidence="2">CAAX prenyl protease 2/Lysostaphin resistance protein A-like domain-containing protein</fullName>
    </recommendedName>
</protein>
<evidence type="ECO:0000256" key="1">
    <source>
        <dbReference type="SAM" id="Phobius"/>
    </source>
</evidence>
<dbReference type="OrthoDB" id="275779at2157"/>
<dbReference type="InterPro" id="IPR003675">
    <property type="entry name" value="Rce1/LyrA-like_dom"/>
</dbReference>
<keyword evidence="4" id="KW-1185">Reference proteome</keyword>
<feature type="transmembrane region" description="Helical" evidence="1">
    <location>
        <begin position="54"/>
        <end position="74"/>
    </location>
</feature>
<gene>
    <name evidence="3" type="ORF">SAMN05216388_1004124</name>
</gene>
<keyword evidence="1" id="KW-0472">Membrane</keyword>
<dbReference type="PANTHER" id="PTHR36435:SF1">
    <property type="entry name" value="CAAX AMINO TERMINAL PROTEASE FAMILY PROTEIN"/>
    <property type="match status" value="1"/>
</dbReference>
<feature type="domain" description="CAAX prenyl protease 2/Lysostaphin resistance protein A-like" evidence="2">
    <location>
        <begin position="140"/>
        <end position="235"/>
    </location>
</feature>
<dbReference type="PANTHER" id="PTHR36435">
    <property type="entry name" value="SLR1288 PROTEIN"/>
    <property type="match status" value="1"/>
</dbReference>
<dbReference type="GO" id="GO:0004175">
    <property type="term" value="F:endopeptidase activity"/>
    <property type="evidence" value="ECO:0007669"/>
    <property type="project" value="UniProtKB-ARBA"/>
</dbReference>